<comment type="caution">
    <text evidence="4">The sequence shown here is derived from an EMBL/GenBank/DDBJ whole genome shotgun (WGS) entry which is preliminary data.</text>
</comment>
<dbReference type="InterPro" id="IPR027417">
    <property type="entry name" value="P-loop_NTPase"/>
</dbReference>
<dbReference type="GO" id="GO:0032574">
    <property type="term" value="F:5'-3' RNA helicase activity"/>
    <property type="evidence" value="ECO:0007669"/>
    <property type="project" value="InterPro"/>
</dbReference>
<feature type="domain" description="DNA2/NAM7 helicase helicase" evidence="2">
    <location>
        <begin position="235"/>
        <end position="328"/>
    </location>
</feature>
<dbReference type="InterPro" id="IPR045055">
    <property type="entry name" value="DNA2/NAM7-like"/>
</dbReference>
<keyword evidence="1" id="KW-0943">RNA-mediated gene silencing</keyword>
<organism evidence="4 5">
    <name type="scientific">Ditylenchus destructor</name>
    <dbReference type="NCBI Taxonomy" id="166010"/>
    <lineage>
        <taxon>Eukaryota</taxon>
        <taxon>Metazoa</taxon>
        <taxon>Ecdysozoa</taxon>
        <taxon>Nematoda</taxon>
        <taxon>Chromadorea</taxon>
        <taxon>Rhabditida</taxon>
        <taxon>Tylenchina</taxon>
        <taxon>Tylenchomorpha</taxon>
        <taxon>Sphaerularioidea</taxon>
        <taxon>Anguinidae</taxon>
        <taxon>Anguininae</taxon>
        <taxon>Ditylenchus</taxon>
    </lineage>
</organism>
<dbReference type="InterPro" id="IPR041677">
    <property type="entry name" value="DNA2/NAM7_AAA_11"/>
</dbReference>
<evidence type="ECO:0000313" key="4">
    <source>
        <dbReference type="EMBL" id="KAI1726283.1"/>
    </source>
</evidence>
<evidence type="ECO:0000259" key="3">
    <source>
        <dbReference type="Pfam" id="PF13087"/>
    </source>
</evidence>
<dbReference type="Pfam" id="PF13086">
    <property type="entry name" value="AAA_11"/>
    <property type="match status" value="2"/>
</dbReference>
<accession>A0AAD4NFT9</accession>
<dbReference type="PANTHER" id="PTHR10887:SF419">
    <property type="entry name" value="RNA HELICASE MOV10L1"/>
    <property type="match status" value="1"/>
</dbReference>
<dbReference type="InterPro" id="IPR026122">
    <property type="entry name" value="MOV-10/SDE3_DEXXQ/H-box"/>
</dbReference>
<dbReference type="InterPro" id="IPR047187">
    <property type="entry name" value="SF1_C_Upf1"/>
</dbReference>
<dbReference type="Pfam" id="PF13087">
    <property type="entry name" value="AAA_12"/>
    <property type="match status" value="1"/>
</dbReference>
<dbReference type="GO" id="GO:0035194">
    <property type="term" value="P:regulatory ncRNA-mediated post-transcriptional gene silencing"/>
    <property type="evidence" value="ECO:0007669"/>
    <property type="project" value="TreeGrafter"/>
</dbReference>
<dbReference type="Gene3D" id="3.40.50.300">
    <property type="entry name" value="P-loop containing nucleotide triphosphate hydrolases"/>
    <property type="match status" value="2"/>
</dbReference>
<evidence type="ECO:0000259" key="2">
    <source>
        <dbReference type="Pfam" id="PF13086"/>
    </source>
</evidence>
<dbReference type="SUPFAM" id="SSF52540">
    <property type="entry name" value="P-loop containing nucleoside triphosphate hydrolases"/>
    <property type="match status" value="1"/>
</dbReference>
<proteinExistence type="predicted"/>
<name>A0AAD4NFT9_9BILA</name>
<dbReference type="PANTHER" id="PTHR10887">
    <property type="entry name" value="DNA2/NAM7 HELICASE FAMILY"/>
    <property type="match status" value="1"/>
</dbReference>
<dbReference type="GO" id="GO:0043186">
    <property type="term" value="C:P granule"/>
    <property type="evidence" value="ECO:0007669"/>
    <property type="project" value="TreeGrafter"/>
</dbReference>
<dbReference type="GO" id="GO:0003723">
    <property type="term" value="F:RNA binding"/>
    <property type="evidence" value="ECO:0007669"/>
    <property type="project" value="InterPro"/>
</dbReference>
<dbReference type="CDD" id="cd18808">
    <property type="entry name" value="SF1_C_Upf1"/>
    <property type="match status" value="1"/>
</dbReference>
<dbReference type="InterPro" id="IPR041679">
    <property type="entry name" value="DNA2/NAM7-like_C"/>
</dbReference>
<protein>
    <submittedName>
        <fullName evidence="4">AAA domain-containing protein</fullName>
    </submittedName>
</protein>
<feature type="domain" description="DNA2/NAM7 helicase-like C-terminal" evidence="3">
    <location>
        <begin position="432"/>
        <end position="624"/>
    </location>
</feature>
<evidence type="ECO:0000313" key="5">
    <source>
        <dbReference type="Proteomes" id="UP001201812"/>
    </source>
</evidence>
<dbReference type="CDD" id="cd18038">
    <property type="entry name" value="DEXXQc_Helz-like"/>
    <property type="match status" value="1"/>
</dbReference>
<dbReference type="GO" id="GO:0005829">
    <property type="term" value="C:cytosol"/>
    <property type="evidence" value="ECO:0007669"/>
    <property type="project" value="TreeGrafter"/>
</dbReference>
<feature type="domain" description="DNA2/NAM7 helicase helicase" evidence="2">
    <location>
        <begin position="353"/>
        <end position="420"/>
    </location>
</feature>
<dbReference type="Proteomes" id="UP001201812">
    <property type="component" value="Unassembled WGS sequence"/>
</dbReference>
<dbReference type="AlphaFoldDB" id="A0AAD4NFT9"/>
<gene>
    <name evidence="4" type="ORF">DdX_02995</name>
</gene>
<dbReference type="EMBL" id="JAKKPZ010000002">
    <property type="protein sequence ID" value="KAI1726283.1"/>
    <property type="molecule type" value="Genomic_DNA"/>
</dbReference>
<evidence type="ECO:0000256" key="1">
    <source>
        <dbReference type="ARBA" id="ARBA00023158"/>
    </source>
</evidence>
<keyword evidence="5" id="KW-1185">Reference proteome</keyword>
<sequence>MDEQERFYPGGLKIVNDLYDISVPKIFTDIVKTELNPKKLKNNGDKELAADILSVLRQTPKMLDDYIRRQRYYNIISWENMQIESERNICKGVMLDPLHADNSEYVYKVSLNQSFCDKNVNDIKVSLRVTFRPSDSTGRCVNAKIIHFDLEEALIFVLVTDKKPHINLSQPYDLHIAPSPFNFRSRHRVLGIISNENLAHVVFPNVPKDMISRQEYMNIESAGLRQFSFPESLKLNKLQKLSIIAIVNGHYQIPFILYGPPGTGKTTTLVEAVAQLLKHNSANRLLICTPSNTAADLFTLAMIRRDILPKESILRMFSTSKLVEEQNKELIEVAHVIEDEGTKLFGIQPVKDLEKYRVIISTLSASSYLVSGGLKGFFSHIIVDEAGQADELDTLIPIVGLSTDETRIVLAGDPRQLGPVETAEFLKPFNLNISLLERFMNRKCYKDGDRRVIIMLRNNYRSHESLVEMPSKLFYNLQLIASSSANEKASLCQWNMLPSKNFPMLFHSISSPEEVEEDGFSWRNIAEAELVVEYVKQLIRATDVLPKQIGIISPYRYQIRTLRGMLVAFPDITIDSVERYQGSERRVIIVSTVRSSSLGFLDCDKRLNTTITRAQELLVIIGCHNNLRRNRNWKNVIEYCRSKNALIGAIDEKITIIQKHSKRTCNNPESMDINIEGEDKLDSALYVGSSGRRPRGSADKATEGILDLVGAAKGPEAPLTKPLRAY</sequence>
<reference evidence="4" key="1">
    <citation type="submission" date="2022-01" db="EMBL/GenBank/DDBJ databases">
        <title>Genome Sequence Resource for Two Populations of Ditylenchus destructor, the Migratory Endoparasitic Phytonematode.</title>
        <authorList>
            <person name="Zhang H."/>
            <person name="Lin R."/>
            <person name="Xie B."/>
        </authorList>
    </citation>
    <scope>NUCLEOTIDE SEQUENCE</scope>
    <source>
        <strain evidence="4">BazhouSP</strain>
    </source>
</reference>